<keyword evidence="16" id="KW-1185">Reference proteome</keyword>
<feature type="compositionally biased region" description="Polar residues" evidence="13">
    <location>
        <begin position="283"/>
        <end position="292"/>
    </location>
</feature>
<dbReference type="SMART" id="SM00663">
    <property type="entry name" value="RPOLA_N"/>
    <property type="match status" value="1"/>
</dbReference>
<evidence type="ECO:0000256" key="13">
    <source>
        <dbReference type="SAM" id="MobiDB-lite"/>
    </source>
</evidence>
<comment type="subcellular location">
    <subcellularLocation>
        <location evidence="1">Nucleus</location>
    </subcellularLocation>
</comment>
<dbReference type="InterPro" id="IPR006592">
    <property type="entry name" value="RNA_pol_N"/>
</dbReference>
<comment type="similarity">
    <text evidence="2 12">Belongs to the RNA polymerase beta' chain family.</text>
</comment>
<dbReference type="InterPro" id="IPR007080">
    <property type="entry name" value="RNA_pol_Rpb1_1"/>
</dbReference>
<gene>
    <name evidence="15" type="ORF">AYI70_g4681</name>
</gene>
<evidence type="ECO:0000256" key="11">
    <source>
        <dbReference type="ARBA" id="ARBA00048552"/>
    </source>
</evidence>
<dbReference type="Gene3D" id="2.40.40.20">
    <property type="match status" value="1"/>
</dbReference>
<evidence type="ECO:0000313" key="16">
    <source>
        <dbReference type="Proteomes" id="UP000187283"/>
    </source>
</evidence>
<dbReference type="Pfam" id="PF04998">
    <property type="entry name" value="RNA_pol_Rpb1_5"/>
    <property type="match status" value="1"/>
</dbReference>
<dbReference type="GO" id="GO:0005736">
    <property type="term" value="C:RNA polymerase I complex"/>
    <property type="evidence" value="ECO:0007669"/>
    <property type="project" value="TreeGrafter"/>
</dbReference>
<comment type="caution">
    <text evidence="15">The sequence shown here is derived from an EMBL/GenBank/DDBJ whole genome shotgun (WGS) entry which is preliminary data.</text>
</comment>
<evidence type="ECO:0000259" key="14">
    <source>
        <dbReference type="SMART" id="SM00663"/>
    </source>
</evidence>
<protein>
    <recommendedName>
        <fullName evidence="12">DNA-directed RNA polymerase subunit</fullName>
        <ecNumber evidence="12">2.7.7.6</ecNumber>
    </recommendedName>
</protein>
<dbReference type="Gene3D" id="1.10.357.120">
    <property type="match status" value="1"/>
</dbReference>
<comment type="catalytic activity">
    <reaction evidence="11 12">
        <text>RNA(n) + a ribonucleoside 5'-triphosphate = RNA(n+1) + diphosphate</text>
        <dbReference type="Rhea" id="RHEA:21248"/>
        <dbReference type="Rhea" id="RHEA-COMP:14527"/>
        <dbReference type="Rhea" id="RHEA-COMP:17342"/>
        <dbReference type="ChEBI" id="CHEBI:33019"/>
        <dbReference type="ChEBI" id="CHEBI:61557"/>
        <dbReference type="ChEBI" id="CHEBI:140395"/>
        <dbReference type="EC" id="2.7.7.6"/>
    </reaction>
</comment>
<keyword evidence="8" id="KW-0460">Magnesium</keyword>
<dbReference type="InterPro" id="IPR042102">
    <property type="entry name" value="RNA_pol_Rpb1_3_sf"/>
</dbReference>
<dbReference type="CDD" id="cd02735">
    <property type="entry name" value="RNAP_I_Rpa1_C"/>
    <property type="match status" value="1"/>
</dbReference>
<dbReference type="OrthoDB" id="270392at2759"/>
<evidence type="ECO:0000256" key="12">
    <source>
        <dbReference type="RuleBase" id="RU004279"/>
    </source>
</evidence>
<feature type="compositionally biased region" description="Basic and acidic residues" evidence="13">
    <location>
        <begin position="1442"/>
        <end position="1452"/>
    </location>
</feature>
<name>A0A1R1XY31_9FUNG</name>
<keyword evidence="4 12" id="KW-0808">Transferase</keyword>
<dbReference type="Gene3D" id="1.10.150.390">
    <property type="match status" value="1"/>
</dbReference>
<feature type="region of interest" description="Disordered" evidence="13">
    <location>
        <begin position="1403"/>
        <end position="1465"/>
    </location>
</feature>
<dbReference type="PANTHER" id="PTHR19376">
    <property type="entry name" value="DNA-DIRECTED RNA POLYMERASE"/>
    <property type="match status" value="1"/>
</dbReference>
<feature type="region of interest" description="Disordered" evidence="13">
    <location>
        <begin position="1169"/>
        <end position="1196"/>
    </location>
</feature>
<evidence type="ECO:0000256" key="7">
    <source>
        <dbReference type="ARBA" id="ARBA00022833"/>
    </source>
</evidence>
<evidence type="ECO:0000256" key="6">
    <source>
        <dbReference type="ARBA" id="ARBA00022723"/>
    </source>
</evidence>
<proteinExistence type="inferred from homology"/>
<dbReference type="Pfam" id="PF05000">
    <property type="entry name" value="RNA_pol_Rpb1_4"/>
    <property type="match status" value="1"/>
</dbReference>
<dbReference type="FunFam" id="2.40.40.20:FF:000019">
    <property type="entry name" value="DNA-directed RNA polymerase II subunit RPB1"/>
    <property type="match status" value="1"/>
</dbReference>
<evidence type="ECO:0000256" key="2">
    <source>
        <dbReference type="ARBA" id="ARBA00006460"/>
    </source>
</evidence>
<keyword evidence="9 12" id="KW-0804">Transcription</keyword>
<dbReference type="Proteomes" id="UP000187283">
    <property type="component" value="Unassembled WGS sequence"/>
</dbReference>
<dbReference type="Gene3D" id="3.30.70.2850">
    <property type="match status" value="1"/>
</dbReference>
<evidence type="ECO:0000313" key="15">
    <source>
        <dbReference type="EMBL" id="OMJ19515.1"/>
    </source>
</evidence>
<dbReference type="CDD" id="cd01435">
    <property type="entry name" value="RNAP_I_RPA1_N"/>
    <property type="match status" value="1"/>
</dbReference>
<dbReference type="InterPro" id="IPR007081">
    <property type="entry name" value="RNA_pol_Rpb1_5"/>
</dbReference>
<dbReference type="InterPro" id="IPR007066">
    <property type="entry name" value="RNA_pol_Rpb1_3"/>
</dbReference>
<dbReference type="Pfam" id="PF00623">
    <property type="entry name" value="RNA_pol_Rpb1_2"/>
    <property type="match status" value="1"/>
</dbReference>
<feature type="domain" description="RNA polymerase N-terminal" evidence="14">
    <location>
        <begin position="356"/>
        <end position="694"/>
    </location>
</feature>
<dbReference type="InterPro" id="IPR044893">
    <property type="entry name" value="RNA_pol_Rpb1_clamp_domain"/>
</dbReference>
<dbReference type="FunFam" id="4.10.860.120:FF:000006">
    <property type="entry name" value="DNA-directed RNA polymerase subunit"/>
    <property type="match status" value="1"/>
</dbReference>
<evidence type="ECO:0000256" key="5">
    <source>
        <dbReference type="ARBA" id="ARBA00022695"/>
    </source>
</evidence>
<reference evidence="15 16" key="1">
    <citation type="submission" date="2017-01" db="EMBL/GenBank/DDBJ databases">
        <authorList>
            <person name="Mah S.A."/>
            <person name="Swanson W.J."/>
            <person name="Moy G.W."/>
            <person name="Vacquier V.D."/>
        </authorList>
    </citation>
    <scope>NUCLEOTIDE SEQUENCE [LARGE SCALE GENOMIC DNA]</scope>
    <source>
        <strain evidence="15 16">GSMNP</strain>
    </source>
</reference>
<dbReference type="Pfam" id="PF04983">
    <property type="entry name" value="RNA_pol_Rpb1_3"/>
    <property type="match status" value="1"/>
</dbReference>
<evidence type="ECO:0000256" key="9">
    <source>
        <dbReference type="ARBA" id="ARBA00023163"/>
    </source>
</evidence>
<comment type="function">
    <text evidence="12">DNA-dependent RNA polymerase catalyzes the transcription of DNA into RNA using the four ribonucleoside triphosphates as substrates.</text>
</comment>
<dbReference type="Gene3D" id="1.10.274.100">
    <property type="entry name" value="RNA polymerase Rpb1, domain 3"/>
    <property type="match status" value="1"/>
</dbReference>
<keyword evidence="10" id="KW-0539">Nucleus</keyword>
<keyword evidence="3 12" id="KW-0240">DNA-directed RNA polymerase</keyword>
<dbReference type="InterPro" id="IPR000722">
    <property type="entry name" value="RNA_pol_asu"/>
</dbReference>
<dbReference type="InterPro" id="IPR015699">
    <property type="entry name" value="DNA-dir_RNA_pol1_lsu_N"/>
</dbReference>
<dbReference type="Gene3D" id="3.30.1490.180">
    <property type="entry name" value="RNA polymerase ii"/>
    <property type="match status" value="1"/>
</dbReference>
<dbReference type="InterPro" id="IPR047107">
    <property type="entry name" value="DNA-dir_RNA_pol1_lsu_C"/>
</dbReference>
<dbReference type="EC" id="2.7.7.6" evidence="12"/>
<dbReference type="Gene3D" id="1.10.132.30">
    <property type="match status" value="1"/>
</dbReference>
<evidence type="ECO:0000256" key="4">
    <source>
        <dbReference type="ARBA" id="ARBA00022679"/>
    </source>
</evidence>
<evidence type="ECO:0000256" key="8">
    <source>
        <dbReference type="ARBA" id="ARBA00022842"/>
    </source>
</evidence>
<dbReference type="Gene3D" id="4.10.860.120">
    <property type="entry name" value="RNA polymerase II, clamp domain"/>
    <property type="match status" value="1"/>
</dbReference>
<dbReference type="GO" id="GO:0003677">
    <property type="term" value="F:DNA binding"/>
    <property type="evidence" value="ECO:0007669"/>
    <property type="project" value="InterPro"/>
</dbReference>
<feature type="compositionally biased region" description="Acidic residues" evidence="13">
    <location>
        <begin position="270"/>
        <end position="282"/>
    </location>
</feature>
<feature type="compositionally biased region" description="Acidic residues" evidence="13">
    <location>
        <begin position="1432"/>
        <end position="1441"/>
    </location>
</feature>
<dbReference type="SUPFAM" id="SSF64484">
    <property type="entry name" value="beta and beta-prime subunits of DNA dependent RNA-polymerase"/>
    <property type="match status" value="1"/>
</dbReference>
<dbReference type="PANTHER" id="PTHR19376:SF11">
    <property type="entry name" value="DNA-DIRECTED RNA POLYMERASE I SUBUNIT RPA1"/>
    <property type="match status" value="1"/>
</dbReference>
<dbReference type="InterPro" id="IPR038120">
    <property type="entry name" value="Rpb1_funnel_sf"/>
</dbReference>
<accession>A0A1R1XY31</accession>
<dbReference type="GO" id="GO:0046872">
    <property type="term" value="F:metal ion binding"/>
    <property type="evidence" value="ECO:0007669"/>
    <property type="project" value="UniProtKB-KW"/>
</dbReference>
<keyword evidence="5 12" id="KW-0548">Nucleotidyltransferase</keyword>
<dbReference type="GO" id="GO:0003899">
    <property type="term" value="F:DNA-directed RNA polymerase activity"/>
    <property type="evidence" value="ECO:0007669"/>
    <property type="project" value="UniProtKB-EC"/>
</dbReference>
<dbReference type="EMBL" id="LSSN01001466">
    <property type="protein sequence ID" value="OMJ19515.1"/>
    <property type="molecule type" value="Genomic_DNA"/>
</dbReference>
<evidence type="ECO:0000256" key="1">
    <source>
        <dbReference type="ARBA" id="ARBA00004123"/>
    </source>
</evidence>
<evidence type="ECO:0000256" key="10">
    <source>
        <dbReference type="ARBA" id="ARBA00023242"/>
    </source>
</evidence>
<dbReference type="GO" id="GO:0006351">
    <property type="term" value="P:DNA-templated transcription"/>
    <property type="evidence" value="ECO:0007669"/>
    <property type="project" value="InterPro"/>
</dbReference>
<keyword evidence="7" id="KW-0862">Zinc</keyword>
<dbReference type="STRING" id="133412.A0A1R1XY31"/>
<evidence type="ECO:0000256" key="3">
    <source>
        <dbReference type="ARBA" id="ARBA00022478"/>
    </source>
</evidence>
<sequence>MDISLPINSEIKSLKLNFYRPDEIRKISVKHIINPEMFDILGNPVLGGLYDPILGPFDKKDLCASCSLSYEACPGHFGHIELPVPVINTLIFDYLFKLLNGTCFYCLHLKLSKQEVMKTVCRLKLLNAGFLIESLELDNFHQLKEIVHEETEENSSNHKDLETVESYIARMIEFTQTTIDSKPIDKDGHKISMINHERRNVIKNLYTRITKKKCENCKAPSRTLRKDGFLKIFKRNLNPKEKILVQKGNYVEPDLFKTNNKKKGEKDLDIVPEDDTNLDSDSEGTANDSPLDSDSEMVKEKISAKNVVSLNKEKWEYLTPIHLKKIMATLSVNESQILSLLFGSDNDLRKKSYITDFFFIDVLPIPPSKFRPANVLNGEIMENPQNLFLSTILNTCVSLREAVRKNDIASKQYGGNYSEFEQLVFYMIQLQQQVNNMIDSTKNTSKAQGAAENTPGIRQLLEKKEGLFRKNMMGKRVNFAARSVISPDPNLEPSEVGVPPVFAKKLTFPEPVTFHNVENLRRAVINGNDIWPGASSVMHEDGSITNLDKLGYESRVALANQLLTPQTGRVSGSLLGNVYEAADLHRSKKVLRHLRNGDMVILNRQPTLHKPSMMAHKVRVLPGERTIRMHYVNCKTYNADFDGDEMNMHFPQSVAAVSEANEIAKTDFQYLAPTSGSPLRGLIQDSVDAGVMLTSRNTLLTRELYYQLMYWAIKPENQPQLPQGKLITLPPTIFKPKPMWTGKQAISTLIANLTYGMSQPNIRSKTKVQAKFWGKGGLEEGEVYILNGELLTGIVDSSQFGSSEYGLVHAIYELYGAGTASKLLGMLSRLFVCYLQHVGFSCSIDDLRLTSDGEHDRKNIIKSGADFGKEVVTAFTGLEEFSKKSTPDVFQREYVKRMEEVIRSNEKMARLDGAMKGKMNGLTSKIIDSVLPNNLIKTFPNNRMMLMTISGAKGSQVNFSQISCCLGQQELEGRRVPLMVSGKSLPSFAPFDKSARAGGYISQRFLTGIKPQEFYFHCMAGREGLIDTAVKTANSGYLQRCIIKHLEGLTVNYDYTVRAPDGCILQFLYGEDALDVTKQKYINKFSFAAANYKALRDRFKPHLVAEFIDEEAARSHNKKVAKKSHKYDPTLSFLSPSRYLGSVSEKFINSLNEYIADNSDNLIAQTSKELKKKGKNSKKGKEDESDSANLKVSKRSPAMATSACTSDTFRSLAYLYYMNSLVDPGEAVGLLAAQSVGEPSTQMTLNTFHLAGFGAKNVTLGIPRLREIIMTASPKPSTPSMTITLAPHVSANQTLSLSKYLSRLSISDVIDEIEVREKLTSKSHSSSSTRYRLFKITLKLFPLSEILTEHNVDRKAIEDAIESKFARNISAQLSKILKRGTKNLDGADDEDIVIGAPIKITDKSFGGNDEDDDEGALESYNKSEIKKTQKDFDDEGEDGGADAEKSKSRKSENAYYADDENQDTSELMDIQKSLDDMLDSDSEEHKESVQEVEPEILTAEDRKSRLMNSNPFIHDYSFNDGVNAKTGIESGASCVITYRLPSKTQKLLMINYAQDSAKKSVIREIPRVNLCYVGEDSSIKLENGKKVPCKTINTEGSNLVGLWERLVLPIVSNSKTVSNEDFAIINKIYTNDIYAILKTYGVEAARAAIQNEISSVFGVYHIEVDHRHLGLLADYMTFDGGYKPFSRIGIESNVSPLAKMSFETTTHFLREASVYADYDTLESPSARIVVGRPIQSGTGSFDVISQLV</sequence>
<dbReference type="InterPro" id="IPR007083">
    <property type="entry name" value="RNA_pol_Rpb1_4"/>
</dbReference>
<feature type="compositionally biased region" description="Basic and acidic residues" evidence="13">
    <location>
        <begin position="1421"/>
        <end position="1431"/>
    </location>
</feature>
<dbReference type="Pfam" id="PF04997">
    <property type="entry name" value="RNA_pol_Rpb1_1"/>
    <property type="match status" value="1"/>
</dbReference>
<keyword evidence="6" id="KW-0479">Metal-binding</keyword>
<organism evidence="15 16">
    <name type="scientific">Smittium culicis</name>
    <dbReference type="NCBI Taxonomy" id="133412"/>
    <lineage>
        <taxon>Eukaryota</taxon>
        <taxon>Fungi</taxon>
        <taxon>Fungi incertae sedis</taxon>
        <taxon>Zoopagomycota</taxon>
        <taxon>Kickxellomycotina</taxon>
        <taxon>Harpellomycetes</taxon>
        <taxon>Harpellales</taxon>
        <taxon>Legeriomycetaceae</taxon>
        <taxon>Smittium</taxon>
    </lineage>
</organism>
<dbReference type="InterPro" id="IPR045867">
    <property type="entry name" value="DNA-dir_RpoC_beta_prime"/>
</dbReference>
<feature type="region of interest" description="Disordered" evidence="13">
    <location>
        <begin position="266"/>
        <end position="296"/>
    </location>
</feature>